<dbReference type="AlphaFoldDB" id="M5GBH7"/>
<keyword evidence="3" id="KW-1185">Reference proteome</keyword>
<gene>
    <name evidence="2" type="ORF">DACRYDRAFT_19525</name>
</gene>
<reference evidence="2 3" key="1">
    <citation type="journal article" date="2012" name="Science">
        <title>The Paleozoic origin of enzymatic lignin decomposition reconstructed from 31 fungal genomes.</title>
        <authorList>
            <person name="Floudas D."/>
            <person name="Binder M."/>
            <person name="Riley R."/>
            <person name="Barry K."/>
            <person name="Blanchette R.A."/>
            <person name="Henrissat B."/>
            <person name="Martinez A.T."/>
            <person name="Otillar R."/>
            <person name="Spatafora J.W."/>
            <person name="Yadav J.S."/>
            <person name="Aerts A."/>
            <person name="Benoit I."/>
            <person name="Boyd A."/>
            <person name="Carlson A."/>
            <person name="Copeland A."/>
            <person name="Coutinho P.M."/>
            <person name="de Vries R.P."/>
            <person name="Ferreira P."/>
            <person name="Findley K."/>
            <person name="Foster B."/>
            <person name="Gaskell J."/>
            <person name="Glotzer D."/>
            <person name="Gorecki P."/>
            <person name="Heitman J."/>
            <person name="Hesse C."/>
            <person name="Hori C."/>
            <person name="Igarashi K."/>
            <person name="Jurgens J.A."/>
            <person name="Kallen N."/>
            <person name="Kersten P."/>
            <person name="Kohler A."/>
            <person name="Kuees U."/>
            <person name="Kumar T.K.A."/>
            <person name="Kuo A."/>
            <person name="LaButti K."/>
            <person name="Larrondo L.F."/>
            <person name="Lindquist E."/>
            <person name="Ling A."/>
            <person name="Lombard V."/>
            <person name="Lucas S."/>
            <person name="Lundell T."/>
            <person name="Martin R."/>
            <person name="McLaughlin D.J."/>
            <person name="Morgenstern I."/>
            <person name="Morin E."/>
            <person name="Murat C."/>
            <person name="Nagy L.G."/>
            <person name="Nolan M."/>
            <person name="Ohm R.A."/>
            <person name="Patyshakuliyeva A."/>
            <person name="Rokas A."/>
            <person name="Ruiz-Duenas F.J."/>
            <person name="Sabat G."/>
            <person name="Salamov A."/>
            <person name="Samejima M."/>
            <person name="Schmutz J."/>
            <person name="Slot J.C."/>
            <person name="St John F."/>
            <person name="Stenlid J."/>
            <person name="Sun H."/>
            <person name="Sun S."/>
            <person name="Syed K."/>
            <person name="Tsang A."/>
            <person name="Wiebenga A."/>
            <person name="Young D."/>
            <person name="Pisabarro A."/>
            <person name="Eastwood D.C."/>
            <person name="Martin F."/>
            <person name="Cullen D."/>
            <person name="Grigoriev I.V."/>
            <person name="Hibbett D.S."/>
        </authorList>
    </citation>
    <scope>NUCLEOTIDE SEQUENCE [LARGE SCALE GENOMIC DNA]</scope>
    <source>
        <strain evidence="2 3">DJM-731 SS1</strain>
    </source>
</reference>
<dbReference type="Proteomes" id="UP000030653">
    <property type="component" value="Unassembled WGS sequence"/>
</dbReference>
<feature type="region of interest" description="Disordered" evidence="1">
    <location>
        <begin position="1"/>
        <end position="26"/>
    </location>
</feature>
<dbReference type="EMBL" id="JH795855">
    <property type="protein sequence ID" value="EJU06314.1"/>
    <property type="molecule type" value="Genomic_DNA"/>
</dbReference>
<organism evidence="2 3">
    <name type="scientific">Dacryopinax primogenitus (strain DJM 731)</name>
    <name type="common">Brown rot fungus</name>
    <dbReference type="NCBI Taxonomy" id="1858805"/>
    <lineage>
        <taxon>Eukaryota</taxon>
        <taxon>Fungi</taxon>
        <taxon>Dikarya</taxon>
        <taxon>Basidiomycota</taxon>
        <taxon>Agaricomycotina</taxon>
        <taxon>Dacrymycetes</taxon>
        <taxon>Dacrymycetales</taxon>
        <taxon>Dacrymycetaceae</taxon>
        <taxon>Dacryopinax</taxon>
    </lineage>
</organism>
<dbReference type="RefSeq" id="XP_040633208.1">
    <property type="nucleotide sequence ID" value="XM_040771552.1"/>
</dbReference>
<name>M5GBH7_DACPD</name>
<evidence type="ECO:0000313" key="2">
    <source>
        <dbReference type="EMBL" id="EJU06314.1"/>
    </source>
</evidence>
<proteinExistence type="predicted"/>
<dbReference type="GeneID" id="63686614"/>
<dbReference type="HOGENOM" id="CLU_2196855_0_0_1"/>
<evidence type="ECO:0000256" key="1">
    <source>
        <dbReference type="SAM" id="MobiDB-lite"/>
    </source>
</evidence>
<evidence type="ECO:0000313" key="3">
    <source>
        <dbReference type="Proteomes" id="UP000030653"/>
    </source>
</evidence>
<accession>M5GBH7</accession>
<protein>
    <submittedName>
        <fullName evidence="2">Uncharacterized protein</fullName>
    </submittedName>
</protein>
<sequence>MCENTDDPSMEPFRGTAGTDSRILATVPRAARDDSATFRPEIKDGYLLSDSKSSSRRVLADSTCNVVPFSPPSSLGGRIVANVGKHRFAGCRHCSTLLQAHGKVFVHG</sequence>